<accession>A0ABP0R4R9</accession>
<evidence type="ECO:0000259" key="3">
    <source>
        <dbReference type="Pfam" id="PF13193"/>
    </source>
</evidence>
<protein>
    <submittedName>
        <fullName evidence="4">Polyketide synthase PksJ (PKS)</fullName>
    </submittedName>
</protein>
<dbReference type="InterPro" id="IPR020459">
    <property type="entry name" value="AMP-binding"/>
</dbReference>
<dbReference type="InterPro" id="IPR009081">
    <property type="entry name" value="PP-bd_ACP"/>
</dbReference>
<dbReference type="Proteomes" id="UP001642464">
    <property type="component" value="Unassembled WGS sequence"/>
</dbReference>
<dbReference type="InterPro" id="IPR020845">
    <property type="entry name" value="AMP-binding_CS"/>
</dbReference>
<dbReference type="Gene3D" id="3.30.300.30">
    <property type="match status" value="1"/>
</dbReference>
<dbReference type="Pfam" id="PF13193">
    <property type="entry name" value="AMP-binding_C"/>
    <property type="match status" value="1"/>
</dbReference>
<name>A0ABP0R4R9_9DINO</name>
<reference evidence="4 5" key="1">
    <citation type="submission" date="2024-02" db="EMBL/GenBank/DDBJ databases">
        <authorList>
            <person name="Chen Y."/>
            <person name="Shah S."/>
            <person name="Dougan E. K."/>
            <person name="Thang M."/>
            <person name="Chan C."/>
        </authorList>
    </citation>
    <scope>NUCLEOTIDE SEQUENCE [LARGE SCALE GENOMIC DNA]</scope>
</reference>
<dbReference type="InterPro" id="IPR000873">
    <property type="entry name" value="AMP-dep_synth/lig_dom"/>
</dbReference>
<gene>
    <name evidence="4" type="ORF">SCF082_LOCUS44748</name>
</gene>
<dbReference type="EMBL" id="CAXAMM010040762">
    <property type="protein sequence ID" value="CAK9095244.1"/>
    <property type="molecule type" value="Genomic_DNA"/>
</dbReference>
<evidence type="ECO:0000259" key="2">
    <source>
        <dbReference type="Pfam" id="PF00550"/>
    </source>
</evidence>
<evidence type="ECO:0000259" key="1">
    <source>
        <dbReference type="Pfam" id="PF00501"/>
    </source>
</evidence>
<feature type="domain" description="AMP-binding enzyme C-terminal" evidence="3">
    <location>
        <begin position="286"/>
        <end position="360"/>
    </location>
</feature>
<dbReference type="PANTHER" id="PTHR45527:SF1">
    <property type="entry name" value="FATTY ACID SYNTHASE"/>
    <property type="match status" value="1"/>
</dbReference>
<feature type="domain" description="Carrier" evidence="2">
    <location>
        <begin position="393"/>
        <end position="452"/>
    </location>
</feature>
<dbReference type="Pfam" id="PF00550">
    <property type="entry name" value="PP-binding"/>
    <property type="match status" value="1"/>
</dbReference>
<keyword evidence="5" id="KW-1185">Reference proteome</keyword>
<dbReference type="PROSITE" id="PS00455">
    <property type="entry name" value="AMP_BINDING"/>
    <property type="match status" value="1"/>
</dbReference>
<dbReference type="SUPFAM" id="SSF56801">
    <property type="entry name" value="Acetyl-CoA synthetase-like"/>
    <property type="match status" value="1"/>
</dbReference>
<evidence type="ECO:0000313" key="5">
    <source>
        <dbReference type="Proteomes" id="UP001642464"/>
    </source>
</evidence>
<dbReference type="InterPro" id="IPR042099">
    <property type="entry name" value="ANL_N_sf"/>
</dbReference>
<comment type="caution">
    <text evidence="4">The sequence shown here is derived from an EMBL/GenBank/DDBJ whole genome shotgun (WGS) entry which is preliminary data.</text>
</comment>
<feature type="domain" description="AMP-dependent synthetase/ligase" evidence="1">
    <location>
        <begin position="11"/>
        <end position="233"/>
    </location>
</feature>
<sequence length="725" mass="77616">MRASPEKLAPAEPEEPCTLEDAAYLMYTSGSTGTPKGVLVPRRGVLNVLHSFDAMVRGSSERGARKILATTTYCFDISVLEIFWPLCFGFSLFLVSANTARNGPRLARLLESQGADLLQGTPALWRSLVAAGWQGHPGLSAICGGEAFPVSLVKPLQMAAGAGVWNAYGPTEATIWATTYAFESSFDASVPIGLPLPNVRLCMEQVEEARVEESADGSGELLVGGIGVALGYHCRPELTAKSFVQRSGGCVYRTGDLVCLGEGGFQFLGRIDQQVKFRGFRIELGEIESVLERHPAVLAAIAALSSMPAPTLLAFVQCNMDIEVPKPSVFRSHLAAALPAYMVPQQVCILQAMPLTASGKIDRKALLLQVEPKKAGEGLPAKSLRDAVVLALASVSVAQVDWSASLASLGVDSVSAAPLADRLSQDVLGGREEVPLDILLGDGSLSDLCAYLAERRQLLVSGEKGLDSGTFSEGVPGILHAAFVSQKDGLPVKPIELPWISAARDLMMKLFCFMVSSGLSALNLALWFGTSHGFSALNWMQASHYAGRDVEGQADFEPADVEGRPVDVAFFDAGHLVEYSLRAFERLLPVLTMNAIVAVHDTGDNQCLAAQLTMLWVEVLDVALWLPGALPAAACLCWSAAMCPKSSEKEICLTQMYHNVLKICAVPRRGIADFWPRVAAQEDTADSVGHALLLAAADEMGLKSTKKPAENRRLVLLSPHWFRTG</sequence>
<dbReference type="Pfam" id="PF00501">
    <property type="entry name" value="AMP-binding"/>
    <property type="match status" value="1"/>
</dbReference>
<organism evidence="4 5">
    <name type="scientific">Durusdinium trenchii</name>
    <dbReference type="NCBI Taxonomy" id="1381693"/>
    <lineage>
        <taxon>Eukaryota</taxon>
        <taxon>Sar</taxon>
        <taxon>Alveolata</taxon>
        <taxon>Dinophyceae</taxon>
        <taxon>Suessiales</taxon>
        <taxon>Symbiodiniaceae</taxon>
        <taxon>Durusdinium</taxon>
    </lineage>
</organism>
<dbReference type="Gene3D" id="3.40.50.12780">
    <property type="entry name" value="N-terminal domain of ligase-like"/>
    <property type="match status" value="1"/>
</dbReference>
<dbReference type="InterPro" id="IPR025110">
    <property type="entry name" value="AMP-bd_C"/>
</dbReference>
<dbReference type="PANTHER" id="PTHR45527">
    <property type="entry name" value="NONRIBOSOMAL PEPTIDE SYNTHETASE"/>
    <property type="match status" value="1"/>
</dbReference>
<proteinExistence type="predicted"/>
<dbReference type="InterPro" id="IPR045851">
    <property type="entry name" value="AMP-bd_C_sf"/>
</dbReference>
<evidence type="ECO:0000313" key="4">
    <source>
        <dbReference type="EMBL" id="CAK9095244.1"/>
    </source>
</evidence>
<dbReference type="PRINTS" id="PR00154">
    <property type="entry name" value="AMPBINDING"/>
</dbReference>